<dbReference type="InterPro" id="IPR029479">
    <property type="entry name" value="Nitroreductase"/>
</dbReference>
<accession>A0A0L6TWT3</accession>
<proteinExistence type="inferred from homology"/>
<dbReference type="RefSeq" id="WP_050741331.1">
    <property type="nucleotide sequence ID" value="NZ_LGYO01000044.1"/>
</dbReference>
<evidence type="ECO:0000256" key="5">
    <source>
        <dbReference type="ARBA" id="ARBA00023002"/>
    </source>
</evidence>
<feature type="domain" description="Nitroreductase" evidence="6">
    <location>
        <begin position="8"/>
        <end position="62"/>
    </location>
</feature>
<dbReference type="OrthoDB" id="9812105at2"/>
<evidence type="ECO:0000313" key="8">
    <source>
        <dbReference type="Proteomes" id="UP000036873"/>
    </source>
</evidence>
<dbReference type="CDD" id="cd20609">
    <property type="entry name" value="nitroreductase"/>
    <property type="match status" value="1"/>
</dbReference>
<comment type="similarity">
    <text evidence="2">Belongs to the nitroreductase family.</text>
</comment>
<dbReference type="Pfam" id="PF00881">
    <property type="entry name" value="Nitroreductase"/>
    <property type="match status" value="2"/>
</dbReference>
<evidence type="ECO:0000256" key="2">
    <source>
        <dbReference type="ARBA" id="ARBA00007118"/>
    </source>
</evidence>
<gene>
    <name evidence="7" type="ORF">AKG39_15570</name>
</gene>
<dbReference type="GO" id="GO:0016491">
    <property type="term" value="F:oxidoreductase activity"/>
    <property type="evidence" value="ECO:0007669"/>
    <property type="project" value="UniProtKB-KW"/>
</dbReference>
<keyword evidence="3" id="KW-0285">Flavoprotein</keyword>
<feature type="domain" description="Nitroreductase" evidence="6">
    <location>
        <begin position="65"/>
        <end position="145"/>
    </location>
</feature>
<dbReference type="PANTHER" id="PTHR43673">
    <property type="entry name" value="NAD(P)H NITROREDUCTASE YDGI-RELATED"/>
    <property type="match status" value="1"/>
</dbReference>
<keyword evidence="8" id="KW-1185">Reference proteome</keyword>
<evidence type="ECO:0000256" key="4">
    <source>
        <dbReference type="ARBA" id="ARBA00022643"/>
    </source>
</evidence>
<protein>
    <submittedName>
        <fullName evidence="7">Nitroreductase</fullName>
    </submittedName>
</protein>
<dbReference type="SUPFAM" id="SSF55469">
    <property type="entry name" value="FMN-dependent nitroreductase-like"/>
    <property type="match status" value="1"/>
</dbReference>
<comment type="caution">
    <text evidence="7">The sequence shown here is derived from an EMBL/GenBank/DDBJ whole genome shotgun (WGS) entry which is preliminary data.</text>
</comment>
<dbReference type="PATRIC" id="fig|52689.4.peg.2641"/>
<dbReference type="STRING" id="52689.AKG39_15570"/>
<dbReference type="AlphaFoldDB" id="A0A0L6TWT3"/>
<dbReference type="InterPro" id="IPR000415">
    <property type="entry name" value="Nitroreductase-like"/>
</dbReference>
<dbReference type="Gene3D" id="3.40.109.10">
    <property type="entry name" value="NADH Oxidase"/>
    <property type="match status" value="1"/>
</dbReference>
<reference evidence="8" key="1">
    <citation type="submission" date="2015-07" db="EMBL/GenBank/DDBJ databases">
        <title>Draft genome sequence of Acetobacterium bakii DSM 8293, a potential psychrophilic chemical producer through syngas fermentation.</title>
        <authorList>
            <person name="Song Y."/>
            <person name="Hwang S."/>
            <person name="Cho B.-K."/>
        </authorList>
    </citation>
    <scope>NUCLEOTIDE SEQUENCE [LARGE SCALE GENOMIC DNA]</scope>
    <source>
        <strain evidence="8">DSM 8239</strain>
    </source>
</reference>
<evidence type="ECO:0000256" key="1">
    <source>
        <dbReference type="ARBA" id="ARBA00001917"/>
    </source>
</evidence>
<evidence type="ECO:0000259" key="6">
    <source>
        <dbReference type="Pfam" id="PF00881"/>
    </source>
</evidence>
<evidence type="ECO:0000313" key="7">
    <source>
        <dbReference type="EMBL" id="KNZ40731.1"/>
    </source>
</evidence>
<organism evidence="7 8">
    <name type="scientific">Acetobacterium bakii</name>
    <dbReference type="NCBI Taxonomy" id="52689"/>
    <lineage>
        <taxon>Bacteria</taxon>
        <taxon>Bacillati</taxon>
        <taxon>Bacillota</taxon>
        <taxon>Clostridia</taxon>
        <taxon>Eubacteriales</taxon>
        <taxon>Eubacteriaceae</taxon>
        <taxon>Acetobacterium</taxon>
    </lineage>
</organism>
<name>A0A0L6TWT3_9FIRM</name>
<comment type="cofactor">
    <cofactor evidence="1">
        <name>FMN</name>
        <dbReference type="ChEBI" id="CHEBI:58210"/>
    </cofactor>
</comment>
<sequence>MEFLELAKKRYSSRKYSAKIVEKEKLELILEAARVAPSAHNNQAFKLIVVQTPEGLKKISKAGNIYGASLAIIVCEDKESAWTNPFNNRQLVSHDAVIATDHMILQATELGIKSVWIGWFDPAVIKTEFKLPENLEAINILALGYSDDIPSKTDRHAKARKPIGELVVYEKM</sequence>
<keyword evidence="4" id="KW-0288">FMN</keyword>
<dbReference type="Proteomes" id="UP000036873">
    <property type="component" value="Unassembled WGS sequence"/>
</dbReference>
<dbReference type="PANTHER" id="PTHR43673:SF2">
    <property type="entry name" value="NITROREDUCTASE"/>
    <property type="match status" value="1"/>
</dbReference>
<evidence type="ECO:0000256" key="3">
    <source>
        <dbReference type="ARBA" id="ARBA00022630"/>
    </source>
</evidence>
<keyword evidence="5" id="KW-0560">Oxidoreductase</keyword>
<dbReference type="EMBL" id="LGYO01000044">
    <property type="protein sequence ID" value="KNZ40731.1"/>
    <property type="molecule type" value="Genomic_DNA"/>
</dbReference>